<feature type="compositionally biased region" description="Basic and acidic residues" evidence="4">
    <location>
        <begin position="1115"/>
        <end position="1128"/>
    </location>
</feature>
<protein>
    <recommendedName>
        <fullName evidence="5">BRCT domain-containing protein</fullName>
    </recommendedName>
</protein>
<feature type="region of interest" description="Disordered" evidence="4">
    <location>
        <begin position="1"/>
        <end position="25"/>
    </location>
</feature>
<dbReference type="PROSITE" id="PS50172">
    <property type="entry name" value="BRCT"/>
    <property type="match status" value="3"/>
</dbReference>
<feature type="compositionally biased region" description="Polar residues" evidence="4">
    <location>
        <begin position="14"/>
        <end position="25"/>
    </location>
</feature>
<keyword evidence="2" id="KW-0227">DNA damage</keyword>
<evidence type="ECO:0000313" key="7">
    <source>
        <dbReference type="Proteomes" id="UP000243579"/>
    </source>
</evidence>
<proteinExistence type="predicted"/>
<evidence type="ECO:0000256" key="1">
    <source>
        <dbReference type="ARBA" id="ARBA00004123"/>
    </source>
</evidence>
<feature type="compositionally biased region" description="Basic residues" evidence="4">
    <location>
        <begin position="1105"/>
        <end position="1114"/>
    </location>
</feature>
<dbReference type="SMART" id="SM00292">
    <property type="entry name" value="BRCT"/>
    <property type="match status" value="4"/>
</dbReference>
<feature type="region of interest" description="Disordered" evidence="4">
    <location>
        <begin position="210"/>
        <end position="313"/>
    </location>
</feature>
<dbReference type="PANTHER" id="PTHR23196">
    <property type="entry name" value="PAX TRANSCRIPTION ACTIVATION DOMAIN INTERACTING PROTEIN"/>
    <property type="match status" value="1"/>
</dbReference>
<feature type="compositionally biased region" description="Polar residues" evidence="4">
    <location>
        <begin position="966"/>
        <end position="976"/>
    </location>
</feature>
<dbReference type="Proteomes" id="UP000243579">
    <property type="component" value="Unassembled WGS sequence"/>
</dbReference>
<organism evidence="6 7">
    <name type="scientific">Achlya hypogyna</name>
    <name type="common">Oomycete</name>
    <name type="synonym">Protoachlya hypogyna</name>
    <dbReference type="NCBI Taxonomy" id="1202772"/>
    <lineage>
        <taxon>Eukaryota</taxon>
        <taxon>Sar</taxon>
        <taxon>Stramenopiles</taxon>
        <taxon>Oomycota</taxon>
        <taxon>Saprolegniomycetes</taxon>
        <taxon>Saprolegniales</taxon>
        <taxon>Achlyaceae</taxon>
        <taxon>Achlya</taxon>
    </lineage>
</organism>
<dbReference type="InterPro" id="IPR051579">
    <property type="entry name" value="DDR_Transcriptional_Reg"/>
</dbReference>
<feature type="domain" description="BRCT" evidence="5">
    <location>
        <begin position="315"/>
        <end position="404"/>
    </location>
</feature>
<gene>
    <name evidence="6" type="ORF">ACHHYP_01948</name>
</gene>
<dbReference type="GO" id="GO:0006974">
    <property type="term" value="P:DNA damage response"/>
    <property type="evidence" value="ECO:0007669"/>
    <property type="project" value="UniProtKB-KW"/>
</dbReference>
<dbReference type="OrthoDB" id="342264at2759"/>
<comment type="caution">
    <text evidence="6">The sequence shown here is derived from an EMBL/GenBank/DDBJ whole genome shotgun (WGS) entry which is preliminary data.</text>
</comment>
<feature type="region of interest" description="Disordered" evidence="4">
    <location>
        <begin position="1100"/>
        <end position="1171"/>
    </location>
</feature>
<dbReference type="InterPro" id="IPR036420">
    <property type="entry name" value="BRCT_dom_sf"/>
</dbReference>
<keyword evidence="3" id="KW-0539">Nucleus</keyword>
<dbReference type="SUPFAM" id="SSF52113">
    <property type="entry name" value="BRCT domain"/>
    <property type="match status" value="2"/>
</dbReference>
<feature type="compositionally biased region" description="Low complexity" evidence="4">
    <location>
        <begin position="978"/>
        <end position="987"/>
    </location>
</feature>
<dbReference type="CDD" id="cd17744">
    <property type="entry name" value="BRCT_MDC1_rpt1"/>
    <property type="match status" value="1"/>
</dbReference>
<keyword evidence="7" id="KW-1185">Reference proteome</keyword>
<evidence type="ECO:0000313" key="6">
    <source>
        <dbReference type="EMBL" id="OQS01044.1"/>
    </source>
</evidence>
<dbReference type="Pfam" id="PF16589">
    <property type="entry name" value="BRCT_2"/>
    <property type="match status" value="2"/>
</dbReference>
<evidence type="ECO:0000256" key="4">
    <source>
        <dbReference type="SAM" id="MobiDB-lite"/>
    </source>
</evidence>
<dbReference type="InterPro" id="IPR001357">
    <property type="entry name" value="BRCT_dom"/>
</dbReference>
<feature type="compositionally biased region" description="Polar residues" evidence="4">
    <location>
        <begin position="137"/>
        <end position="151"/>
    </location>
</feature>
<dbReference type="GO" id="GO:0005634">
    <property type="term" value="C:nucleus"/>
    <property type="evidence" value="ECO:0007669"/>
    <property type="project" value="UniProtKB-SubCell"/>
</dbReference>
<feature type="domain" description="BRCT" evidence="5">
    <location>
        <begin position="1231"/>
        <end position="1280"/>
    </location>
</feature>
<evidence type="ECO:0000256" key="3">
    <source>
        <dbReference type="ARBA" id="ARBA00023242"/>
    </source>
</evidence>
<feature type="region of interest" description="Disordered" evidence="4">
    <location>
        <begin position="137"/>
        <end position="180"/>
    </location>
</feature>
<name>A0A1V9ZSS0_ACHHY</name>
<dbReference type="STRING" id="1202772.A0A1V9ZSS0"/>
<evidence type="ECO:0000256" key="2">
    <source>
        <dbReference type="ARBA" id="ARBA00022763"/>
    </source>
</evidence>
<feature type="compositionally biased region" description="Low complexity" evidence="4">
    <location>
        <begin position="297"/>
        <end position="311"/>
    </location>
</feature>
<feature type="region of interest" description="Disordered" evidence="4">
    <location>
        <begin position="936"/>
        <end position="1020"/>
    </location>
</feature>
<sequence length="1409" mass="154235">METEVATEVVGDQETPSQWKKTTTQEAYEIASPKKLVLCSFDEDETQIRFLSNCLSQDEFMPDTKTYTTLMKLEERKLSLVNPVDMADGDDDDSGNESEDMWVGGTDLLAQWGNDVHKANERQSQVIADLPPYSETQAMHSNETSSDVETNASDDDASTQTNSAMAYNDKPTPPSSAASLQRDVDTEPLILDQPSVLEPASFRTKLIAASAKTRGPTTPEHTPVLQSELNLSATTSTPKLPRAAEVVTLPKIPTSAPESEPLPNLKPKRKASRKPAYTESEDYAESQPRSRKRLQRTPSESPSESSSFTESLPATSDGAFEVIRIVLTGIEPTESILRKIRAIKGAQFEEDVTCATHLVAPSRELKRTVKMLCGISCCLHILDEAWLHASAKMRRPADEHEYSLRDTAKEAQWGFELERTMYDYAPAKRRAFLQAHAFYITPHKSIKPPPAELEKIIQCAGGRVLATPRADCIVISSTEAVTTKTVQKKLRNVAHVCTTELILLGVLTQRLDFAAHRLPETVVDKLFRSRGPTLRLELQLQRMLAPESQNPSASLATFPCLLLFPPLLEAHRALLAGLRLVKSISPTLSDRARGSAALLYERALEFRTLHASYAWYHQLMPPPSDSRFDALFRVPLDCLESYAVVMDALAPYSERVDEWNVMCDRLHDAFSDITTQRTRAMDMLALEEGLGSDIDLVTRKLVAQNVVSIQMADADALQTGTLYLFEDLCLIVDTNGHDLFQLQAAEVCKALRLPRSDDCLVLTQDTHCTLLATPPVIASLMACINERFRAPHTFTFDLATLLHSMDGLPTSWLVPDTETAQHTLVRADLMWCTESPADRPRLCQYFLLQDMILYGHVRGMKQCTFAGYLLGEYVSLRSAAVHGGLAFEIVVTAAETQSETVFCLQPLDPAALQPWISHIATFTRAHPVGDGSSATTMASMALPSPEPVALGSPDVGGWVHKKSKRASLTPSSTETHMPSAPSPVTSSVPPPCPIDDTVASTPESCPGPLDVPSSALEPTPTPAPRAAIVAIATTLETPQPRLPRALSMSESTAAKAASVVKATTAKARRPAAKKKLVDTEPPTPLVVQMDDDVPLALEIAAKEPKKNKKPKAKKRVDAKAKSVPETPRDAPLPAADVATPVPVFQAAPPTSSGKKRKAKAAPPPEAKLARLEELPPSTQDLEGAALQFLCRIAEAPPTLRIVLTGFVSTDELLFKIAAIAHAQYEDDVMAATHIIAPRGKFKRTVKVLCGISCCLHILDEDWLHASAELGRAAPEAQFCLKDEAKEALWGFTLTRTMYSFSLAQRQSLLHGLQFYIASHKSILPPPSELTKIIQCAGGEVAPMATGLPREETVVIASKEAVATTAVQKQLAHMNRDKCFTVEFLLIGILQQTLHWDEFHVVCPLPRKGR</sequence>
<evidence type="ECO:0000259" key="5">
    <source>
        <dbReference type="PROSITE" id="PS50172"/>
    </source>
</evidence>
<dbReference type="PANTHER" id="PTHR23196:SF1">
    <property type="entry name" value="PAX-INTERACTING PROTEIN 1"/>
    <property type="match status" value="1"/>
</dbReference>
<reference evidence="6 7" key="1">
    <citation type="journal article" date="2014" name="Genome Biol. Evol.">
        <title>The secreted proteins of Achlya hypogyna and Thraustotheca clavata identify the ancestral oomycete secretome and reveal gene acquisitions by horizontal gene transfer.</title>
        <authorList>
            <person name="Misner I."/>
            <person name="Blouin N."/>
            <person name="Leonard G."/>
            <person name="Richards T.A."/>
            <person name="Lane C.E."/>
        </authorList>
    </citation>
    <scope>NUCLEOTIDE SEQUENCE [LARGE SCALE GENOMIC DNA]</scope>
    <source>
        <strain evidence="6 7">ATCC 48635</strain>
    </source>
</reference>
<dbReference type="CDD" id="cd18432">
    <property type="entry name" value="BRCT_PAXIP1_rpt6_like"/>
    <property type="match status" value="2"/>
</dbReference>
<dbReference type="EMBL" id="JNBR01000017">
    <property type="protein sequence ID" value="OQS01044.1"/>
    <property type="molecule type" value="Genomic_DNA"/>
</dbReference>
<feature type="domain" description="BRCT" evidence="5">
    <location>
        <begin position="1304"/>
        <end position="1360"/>
    </location>
</feature>
<comment type="subcellular location">
    <subcellularLocation>
        <location evidence="1">Nucleus</location>
    </subcellularLocation>
</comment>
<accession>A0A1V9ZSS0</accession>
<feature type="compositionally biased region" description="Polar residues" evidence="4">
    <location>
        <begin position="215"/>
        <end position="238"/>
    </location>
</feature>
<dbReference type="Gene3D" id="3.40.50.10190">
    <property type="entry name" value="BRCT domain"/>
    <property type="match status" value="4"/>
</dbReference>